<dbReference type="PANTHER" id="PTHR33392">
    <property type="entry name" value="POLYISOPRENYL-TEICHOIC ACID--PEPTIDOGLYCAN TEICHOIC ACID TRANSFERASE TAGU"/>
    <property type="match status" value="1"/>
</dbReference>
<comment type="caution">
    <text evidence="4">The sequence shown here is derived from an EMBL/GenBank/DDBJ whole genome shotgun (WGS) entry which is preliminary data.</text>
</comment>
<reference evidence="4 5" key="1">
    <citation type="submission" date="2013-01" db="EMBL/GenBank/DDBJ databases">
        <title>The Genome Sequence of Clostridium clostridioforme 90A8.</title>
        <authorList>
            <consortium name="The Broad Institute Genome Sequencing Platform"/>
            <person name="Earl A."/>
            <person name="Ward D."/>
            <person name="Feldgarden M."/>
            <person name="Gevers D."/>
            <person name="Courvalin P."/>
            <person name="Lambert T."/>
            <person name="Walker B."/>
            <person name="Young S.K."/>
            <person name="Zeng Q."/>
            <person name="Gargeya S."/>
            <person name="Fitzgerald M."/>
            <person name="Haas B."/>
            <person name="Abouelleil A."/>
            <person name="Alvarado L."/>
            <person name="Arachchi H.M."/>
            <person name="Berlin A.M."/>
            <person name="Chapman S.B."/>
            <person name="Dewar J."/>
            <person name="Goldberg J."/>
            <person name="Griggs A."/>
            <person name="Gujja S."/>
            <person name="Hansen M."/>
            <person name="Howarth C."/>
            <person name="Imamovic A."/>
            <person name="Larimer J."/>
            <person name="McCowan C."/>
            <person name="Murphy C."/>
            <person name="Neiman D."/>
            <person name="Pearson M."/>
            <person name="Priest M."/>
            <person name="Roberts A."/>
            <person name="Saif S."/>
            <person name="Shea T."/>
            <person name="Sisk P."/>
            <person name="Sykes S."/>
            <person name="Wortman J."/>
            <person name="Nusbaum C."/>
            <person name="Birren B."/>
        </authorList>
    </citation>
    <scope>NUCLEOTIDE SEQUENCE [LARGE SCALE GENOMIC DNA]</scope>
    <source>
        <strain evidence="4 5">90A8</strain>
    </source>
</reference>
<feature type="transmembrane region" description="Helical" evidence="2">
    <location>
        <begin position="16"/>
        <end position="32"/>
    </location>
</feature>
<keyword evidence="2" id="KW-0472">Membrane</keyword>
<organism evidence="4 5">
    <name type="scientific">[Clostridium] clostridioforme 90A8</name>
    <dbReference type="NCBI Taxonomy" id="999408"/>
    <lineage>
        <taxon>Bacteria</taxon>
        <taxon>Bacillati</taxon>
        <taxon>Bacillota</taxon>
        <taxon>Clostridia</taxon>
        <taxon>Lachnospirales</taxon>
        <taxon>Lachnospiraceae</taxon>
        <taxon>Enterocloster</taxon>
    </lineage>
</organism>
<keyword evidence="2" id="KW-0812">Transmembrane</keyword>
<keyword evidence="2" id="KW-1133">Transmembrane helix</keyword>
<accession>A0A0E2HFB9</accession>
<dbReference type="Proteomes" id="UP000013085">
    <property type="component" value="Unassembled WGS sequence"/>
</dbReference>
<evidence type="ECO:0000256" key="1">
    <source>
        <dbReference type="ARBA" id="ARBA00006068"/>
    </source>
</evidence>
<dbReference type="RefSeq" id="WP_002594919.1">
    <property type="nucleotide sequence ID" value="NZ_KB850998.1"/>
</dbReference>
<dbReference type="PATRIC" id="fig|999408.3.peg.1133"/>
<dbReference type="AlphaFoldDB" id="A0A0E2HFB9"/>
<evidence type="ECO:0000313" key="5">
    <source>
        <dbReference type="Proteomes" id="UP000013085"/>
    </source>
</evidence>
<dbReference type="HOGENOM" id="CLU_050688_1_0_9"/>
<dbReference type="PANTHER" id="PTHR33392:SF6">
    <property type="entry name" value="POLYISOPRENYL-TEICHOIC ACID--PEPTIDOGLYCAN TEICHOIC ACID TRANSFERASE TAGU"/>
    <property type="match status" value="1"/>
</dbReference>
<name>A0A0E2HFB9_9FIRM</name>
<proteinExistence type="inferred from homology"/>
<comment type="similarity">
    <text evidence="1">Belongs to the LytR/CpsA/Psr (LCP) family.</text>
</comment>
<dbReference type="Pfam" id="PF03816">
    <property type="entry name" value="LytR_cpsA_psr"/>
    <property type="match status" value="1"/>
</dbReference>
<feature type="domain" description="Cell envelope-related transcriptional attenuator" evidence="3">
    <location>
        <begin position="108"/>
        <end position="266"/>
    </location>
</feature>
<dbReference type="InterPro" id="IPR050922">
    <property type="entry name" value="LytR/CpsA/Psr_CW_biosynth"/>
</dbReference>
<dbReference type="EMBL" id="AGYR01000007">
    <property type="protein sequence ID" value="ENZ18743.1"/>
    <property type="molecule type" value="Genomic_DNA"/>
</dbReference>
<evidence type="ECO:0000259" key="3">
    <source>
        <dbReference type="Pfam" id="PF03816"/>
    </source>
</evidence>
<dbReference type="Gene3D" id="3.40.630.190">
    <property type="entry name" value="LCP protein"/>
    <property type="match status" value="1"/>
</dbReference>
<gene>
    <name evidence="4" type="ORF">HMPREF1090_01060</name>
</gene>
<protein>
    <recommendedName>
        <fullName evidence="3">Cell envelope-related transcriptional attenuator domain-containing protein</fullName>
    </recommendedName>
</protein>
<evidence type="ECO:0000313" key="4">
    <source>
        <dbReference type="EMBL" id="ENZ18743.1"/>
    </source>
</evidence>
<sequence>MRQGKNIRTQNRRKKMAAVIAGASVLTAFFLYRTGQLYLEKRALAEAVPQWHQDVDVDGDREQSAADRIEYQGKVYRRNTYVKAILCMGIDRPGSLEETMVAGSGGQADAIFLVAQDMARDKAELLMIPRDTMTEITLTDLSGNVLGRDIQHLALGYAYGDGRDKSCQYMKEAVSNLLGGLSIDGYMAISMSALPIINDGVGGVTVTVKEQGMERVDSEFIYGQTVTLKGRQAEKYIRCRDTGQAQSALGRAERQKSYIEGLLQAAKIKSGKDDSFMSGLLKETEPYMVTDMTKDRYLDMALAFLGGNQDFGESDMMTLPGKAVETPIYDEYHPDKSQIRPIILDMFYREETADTDMGK</sequence>
<dbReference type="NCBIfam" id="TIGR00350">
    <property type="entry name" value="lytR_cpsA_psr"/>
    <property type="match status" value="1"/>
</dbReference>
<dbReference type="InterPro" id="IPR004474">
    <property type="entry name" value="LytR_CpsA_psr"/>
</dbReference>
<evidence type="ECO:0000256" key="2">
    <source>
        <dbReference type="SAM" id="Phobius"/>
    </source>
</evidence>